<evidence type="ECO:0000256" key="1">
    <source>
        <dbReference type="SAM" id="MobiDB-lite"/>
    </source>
</evidence>
<comment type="caution">
    <text evidence="2">The sequence shown here is derived from an EMBL/GenBank/DDBJ whole genome shotgun (WGS) entry which is preliminary data.</text>
</comment>
<protein>
    <submittedName>
        <fullName evidence="2">Nucleotidyl transferase AbiEii/AbiGii toxin family protein</fullName>
    </submittedName>
</protein>
<organism evidence="2 3">
    <name type="scientific">Microbacterium alkaliflavum</name>
    <dbReference type="NCBI Taxonomy" id="3248839"/>
    <lineage>
        <taxon>Bacteria</taxon>
        <taxon>Bacillati</taxon>
        <taxon>Actinomycetota</taxon>
        <taxon>Actinomycetes</taxon>
        <taxon>Micrococcales</taxon>
        <taxon>Microbacteriaceae</taxon>
        <taxon>Microbacterium</taxon>
    </lineage>
</organism>
<dbReference type="Proteomes" id="UP001610861">
    <property type="component" value="Unassembled WGS sequence"/>
</dbReference>
<keyword evidence="2" id="KW-0808">Transferase</keyword>
<dbReference type="EMBL" id="JBIQWL010000015">
    <property type="protein sequence ID" value="MFH8253087.1"/>
    <property type="molecule type" value="Genomic_DNA"/>
</dbReference>
<dbReference type="Pfam" id="PF08843">
    <property type="entry name" value="AbiEii"/>
    <property type="match status" value="1"/>
</dbReference>
<evidence type="ECO:0000313" key="3">
    <source>
        <dbReference type="Proteomes" id="UP001610861"/>
    </source>
</evidence>
<reference evidence="2 3" key="1">
    <citation type="submission" date="2024-09" db="EMBL/GenBank/DDBJ databases">
        <authorList>
            <person name="Pan X."/>
        </authorList>
    </citation>
    <scope>NUCLEOTIDE SEQUENCE [LARGE SCALE GENOMIC DNA]</scope>
    <source>
        <strain evidence="2 3">B2969</strain>
    </source>
</reference>
<accession>A0ABW7QFV9</accession>
<gene>
    <name evidence="2" type="ORF">ACH3VR_22155</name>
</gene>
<feature type="region of interest" description="Disordered" evidence="1">
    <location>
        <begin position="302"/>
        <end position="352"/>
    </location>
</feature>
<dbReference type="RefSeq" id="WP_397558512.1">
    <property type="nucleotide sequence ID" value="NZ_JBIQWL010000015.1"/>
</dbReference>
<proteinExistence type="predicted"/>
<dbReference type="GO" id="GO:0016740">
    <property type="term" value="F:transferase activity"/>
    <property type="evidence" value="ECO:0007669"/>
    <property type="project" value="UniProtKB-KW"/>
</dbReference>
<dbReference type="InterPro" id="IPR014942">
    <property type="entry name" value="AbiEii"/>
</dbReference>
<sequence>MAEEAGYRSWQGISQAIKAEAARAAKTGDSNLNVNEQIVQANHDRFLSRVFADGQDSEWLLKGGTAMLARVPKARATKDLDLAATNATDLDAAQEALQRVASRDLGDHIRFQLTGVRETGLGQNQPGVDTRRLVFTAQDAGTGRKLFDVPIDVVVGPPPIGRVETADPSNRLQLGRPIQTHPYRLFPIADQIAEKVTATMDTYAGRPSSRVKDLVDLVTIAKTQTVDMRELQMAIDAKRALSRTPPFDEFAVPDEWERSYRPLAMKTPAARDLNVQEAVTLAKQLVDPALVDEPVAAGLTWVPGHGWTDDPDAAAAQPDPTPPAGDVHVTSHVRGGHPVTEHWRSARGSGKS</sequence>
<name>A0ABW7QFV9_9MICO</name>
<evidence type="ECO:0000313" key="2">
    <source>
        <dbReference type="EMBL" id="MFH8253087.1"/>
    </source>
</evidence>
<keyword evidence="3" id="KW-1185">Reference proteome</keyword>